<protein>
    <submittedName>
        <fullName evidence="1">Uncharacterized protein</fullName>
    </submittedName>
</protein>
<comment type="caution">
    <text evidence="1">The sequence shown here is derived from an EMBL/GenBank/DDBJ whole genome shotgun (WGS) entry which is preliminary data.</text>
</comment>
<dbReference type="AlphaFoldDB" id="A0A2M7Z7F1"/>
<dbReference type="Proteomes" id="UP000230843">
    <property type="component" value="Unassembled WGS sequence"/>
</dbReference>
<gene>
    <name evidence="1" type="ORF">CO137_01315</name>
</gene>
<reference evidence="2" key="1">
    <citation type="submission" date="2017-09" db="EMBL/GenBank/DDBJ databases">
        <title>Depth-based differentiation of microbial function through sediment-hosted aquifers and enrichment of novel symbionts in the deep terrestrial subsurface.</title>
        <authorList>
            <person name="Probst A.J."/>
            <person name="Ladd B."/>
            <person name="Jarett J.K."/>
            <person name="Geller-Mcgrath D.E."/>
            <person name="Sieber C.M.K."/>
            <person name="Emerson J.B."/>
            <person name="Anantharaman K."/>
            <person name="Thomas B.C."/>
            <person name="Malmstrom R."/>
            <person name="Stieglmeier M."/>
            <person name="Klingl A."/>
            <person name="Woyke T."/>
            <person name="Ryan C.M."/>
            <person name="Banfield J.F."/>
        </authorList>
    </citation>
    <scope>NUCLEOTIDE SEQUENCE [LARGE SCALE GENOMIC DNA]</scope>
</reference>
<organism evidence="1 2">
    <name type="scientific">Candidatus Magasanikbacteria bacterium CG_4_9_14_3_um_filter_32_9</name>
    <dbReference type="NCBI Taxonomy" id="1974644"/>
    <lineage>
        <taxon>Bacteria</taxon>
        <taxon>Candidatus Magasanikiibacteriota</taxon>
    </lineage>
</organism>
<accession>A0A2M7Z7F1</accession>
<evidence type="ECO:0000313" key="2">
    <source>
        <dbReference type="Proteomes" id="UP000230843"/>
    </source>
</evidence>
<name>A0A2M7Z7F1_9BACT</name>
<dbReference type="EMBL" id="PFVJ01000030">
    <property type="protein sequence ID" value="PJA89982.1"/>
    <property type="molecule type" value="Genomic_DNA"/>
</dbReference>
<evidence type="ECO:0000313" key="1">
    <source>
        <dbReference type="EMBL" id="PJA89982.1"/>
    </source>
</evidence>
<sequence>MNRFLDKTKKLLVRETLALLDVVCGLEKISLDLGENLQTYSNKELNKSWNIFTNPKIHNKNNFCYLVHGLQNSISRIKQFLFIYEKGGWNDAHYFNLLENPLEINKKKLISASVVNTSHIKTYGELGLIIKSPFENILHTCISDNGTDFTNPEGVLKNSQKIILPIGNLIKQSCENNSYNEVVLTGETKNGKVEVVGFWINTFEDGEPIDRDGADKLSFFAKNYDLPLIKFVRNIDDLQDKLFKILDNIKNKNYYSLAINESEKKLLMDCTAGNFRIIDENLKETKLDLETAKEIELRTLNLLENLANSWEKALL</sequence>
<proteinExistence type="predicted"/>